<comment type="caution">
    <text evidence="1">The sequence shown here is derived from an EMBL/GenBank/DDBJ whole genome shotgun (WGS) entry which is preliminary data.</text>
</comment>
<gene>
    <name evidence="1" type="ORF">OPV22_009517</name>
</gene>
<name>A0AAV8PZR9_ENSVE</name>
<reference evidence="1 2" key="1">
    <citation type="submission" date="2022-12" db="EMBL/GenBank/DDBJ databases">
        <title>Chromosome-scale assembly of the Ensete ventricosum genome.</title>
        <authorList>
            <person name="Dussert Y."/>
            <person name="Stocks J."/>
            <person name="Wendawek A."/>
            <person name="Woldeyes F."/>
            <person name="Nichols R.A."/>
            <person name="Borrell J.S."/>
        </authorList>
    </citation>
    <scope>NUCLEOTIDE SEQUENCE [LARGE SCALE GENOMIC DNA]</scope>
    <source>
        <strain evidence="2">cv. Maze</strain>
        <tissue evidence="1">Seeds</tissue>
    </source>
</reference>
<dbReference type="AlphaFoldDB" id="A0AAV8PZR9"/>
<evidence type="ECO:0000313" key="1">
    <source>
        <dbReference type="EMBL" id="KAJ8498965.1"/>
    </source>
</evidence>
<evidence type="ECO:0000313" key="2">
    <source>
        <dbReference type="Proteomes" id="UP001222027"/>
    </source>
</evidence>
<organism evidence="1 2">
    <name type="scientific">Ensete ventricosum</name>
    <name type="common">Abyssinian banana</name>
    <name type="synonym">Musa ensete</name>
    <dbReference type="NCBI Taxonomy" id="4639"/>
    <lineage>
        <taxon>Eukaryota</taxon>
        <taxon>Viridiplantae</taxon>
        <taxon>Streptophyta</taxon>
        <taxon>Embryophyta</taxon>
        <taxon>Tracheophyta</taxon>
        <taxon>Spermatophyta</taxon>
        <taxon>Magnoliopsida</taxon>
        <taxon>Liliopsida</taxon>
        <taxon>Zingiberales</taxon>
        <taxon>Musaceae</taxon>
        <taxon>Ensete</taxon>
    </lineage>
</organism>
<evidence type="ECO:0008006" key="3">
    <source>
        <dbReference type="Google" id="ProtNLM"/>
    </source>
</evidence>
<dbReference type="InterPro" id="IPR032675">
    <property type="entry name" value="LRR_dom_sf"/>
</dbReference>
<keyword evidence="2" id="KW-1185">Reference proteome</keyword>
<sequence length="254" mass="29271">MMTLLFLAVQVDDFSLVNSIVYTTRLEKESSIQFVLSCVDNCIQCIIFHPQMHIKDEHLNLIAKGCPHLKRLVVPRWEVMNKNAMCNAIKNFRDLESMTVPGNTSPRIIKTMSMSCKSFSELKDIHGSYRDDIGKHGPSRDVLVLKGWSCHAGKSSVKKCNVQCHEELQRSGVDDHAWEHLFAAYNEDDECVLQELLRVEGHRLLYQEIWYDDGIVSTRLEGLELAVLQDVHGSNRDEAWTILKCLICRMRWCY</sequence>
<dbReference type="Gene3D" id="3.80.10.10">
    <property type="entry name" value="Ribonuclease Inhibitor"/>
    <property type="match status" value="1"/>
</dbReference>
<protein>
    <recommendedName>
        <fullName evidence="3">FBD domain-containing protein</fullName>
    </recommendedName>
</protein>
<accession>A0AAV8PZR9</accession>
<proteinExistence type="predicted"/>
<dbReference type="Proteomes" id="UP001222027">
    <property type="component" value="Unassembled WGS sequence"/>
</dbReference>
<dbReference type="EMBL" id="JAQQAF010000003">
    <property type="protein sequence ID" value="KAJ8498965.1"/>
    <property type="molecule type" value="Genomic_DNA"/>
</dbReference>